<dbReference type="Proteomes" id="UP000799291">
    <property type="component" value="Unassembled WGS sequence"/>
</dbReference>
<sequence>MNDFPPELIDRISSFLEHDDLKRTLFVSPSFQVASERHSGAFNSFTFRNNDVDSKAFLSTYSGRRLPYLRYIEVHTDFPSLQPWDAYPDELPCRESQDELLAKDESFTKQVQSVFVTIKKAENEASLAHYGSGKTQLTILTPIRWVDPSFCRHRVSSAWRVHLLRPQDLPKLSSIRALSICNPEVSTRRDGDRCAITRLDWRVLVDVASRLPNLEYLGSRLGIEEWRLPDVDPTRRHFEYDFEGGARDSRVGFAKALGEMLLPATLRNVQLDFLNDLEEHLHAEEGGGPNLVSPATYDLFSSSLRSLASNLRRLDLRLKADSALFWPAQGGADASFPNLEFSNIMFHPMTPSGSWYFHGFDGEGGHDIGYPVTDNMYPPLDSSNPRDANWHFKDILGIIISPHCFRKVPNEDTMHAFLEAFAKAAGNMHALRAFSLWSPLAYGSAWGIAYARPGEQATLYSPSEDFSSSRQLWWKVGRWRPSASLHKLFQHIGRVGYGEELIEHWNNEADDSGWTDQETFIESLAAFPAWSTYPAWKRL</sequence>
<dbReference type="OrthoDB" id="5985073at2759"/>
<keyword evidence="2" id="KW-1185">Reference proteome</keyword>
<gene>
    <name evidence="1" type="ORF">K458DRAFT_419927</name>
</gene>
<accession>A0A6G1IW90</accession>
<dbReference type="EMBL" id="MU005587">
    <property type="protein sequence ID" value="KAF2682517.1"/>
    <property type="molecule type" value="Genomic_DNA"/>
</dbReference>
<evidence type="ECO:0000313" key="1">
    <source>
        <dbReference type="EMBL" id="KAF2682517.1"/>
    </source>
</evidence>
<dbReference type="AlphaFoldDB" id="A0A6G1IW90"/>
<proteinExistence type="predicted"/>
<organism evidence="1 2">
    <name type="scientific">Lentithecium fluviatile CBS 122367</name>
    <dbReference type="NCBI Taxonomy" id="1168545"/>
    <lineage>
        <taxon>Eukaryota</taxon>
        <taxon>Fungi</taxon>
        <taxon>Dikarya</taxon>
        <taxon>Ascomycota</taxon>
        <taxon>Pezizomycotina</taxon>
        <taxon>Dothideomycetes</taxon>
        <taxon>Pleosporomycetidae</taxon>
        <taxon>Pleosporales</taxon>
        <taxon>Massarineae</taxon>
        <taxon>Lentitheciaceae</taxon>
        <taxon>Lentithecium</taxon>
    </lineage>
</organism>
<evidence type="ECO:0008006" key="3">
    <source>
        <dbReference type="Google" id="ProtNLM"/>
    </source>
</evidence>
<evidence type="ECO:0000313" key="2">
    <source>
        <dbReference type="Proteomes" id="UP000799291"/>
    </source>
</evidence>
<name>A0A6G1IW90_9PLEO</name>
<reference evidence="1" key="1">
    <citation type="journal article" date="2020" name="Stud. Mycol.">
        <title>101 Dothideomycetes genomes: a test case for predicting lifestyles and emergence of pathogens.</title>
        <authorList>
            <person name="Haridas S."/>
            <person name="Albert R."/>
            <person name="Binder M."/>
            <person name="Bloem J."/>
            <person name="Labutti K."/>
            <person name="Salamov A."/>
            <person name="Andreopoulos B."/>
            <person name="Baker S."/>
            <person name="Barry K."/>
            <person name="Bills G."/>
            <person name="Bluhm B."/>
            <person name="Cannon C."/>
            <person name="Castanera R."/>
            <person name="Culley D."/>
            <person name="Daum C."/>
            <person name="Ezra D."/>
            <person name="Gonzalez J."/>
            <person name="Henrissat B."/>
            <person name="Kuo A."/>
            <person name="Liang C."/>
            <person name="Lipzen A."/>
            <person name="Lutzoni F."/>
            <person name="Magnuson J."/>
            <person name="Mondo S."/>
            <person name="Nolan M."/>
            <person name="Ohm R."/>
            <person name="Pangilinan J."/>
            <person name="Park H.-J."/>
            <person name="Ramirez L."/>
            <person name="Alfaro M."/>
            <person name="Sun H."/>
            <person name="Tritt A."/>
            <person name="Yoshinaga Y."/>
            <person name="Zwiers L.-H."/>
            <person name="Turgeon B."/>
            <person name="Goodwin S."/>
            <person name="Spatafora J."/>
            <person name="Crous P."/>
            <person name="Grigoriev I."/>
        </authorList>
    </citation>
    <scope>NUCLEOTIDE SEQUENCE</scope>
    <source>
        <strain evidence="1">CBS 122367</strain>
    </source>
</reference>
<protein>
    <recommendedName>
        <fullName evidence="3">F-box domain-containing protein</fullName>
    </recommendedName>
</protein>